<reference evidence="1" key="1">
    <citation type="submission" date="2016-09" db="EMBL/GenBank/DDBJ databases">
        <authorList>
            <person name="Hebert L."/>
            <person name="Moumen B."/>
        </authorList>
    </citation>
    <scope>NUCLEOTIDE SEQUENCE [LARGE SCALE GENOMIC DNA]</scope>
    <source>
        <strain evidence="1">OVI</strain>
    </source>
</reference>
<keyword evidence="2" id="KW-1185">Reference proteome</keyword>
<protein>
    <submittedName>
        <fullName evidence="1">Uncharacterized protein</fullName>
    </submittedName>
</protein>
<accession>A0A1G4I5R5</accession>
<gene>
    <name evidence="1" type="ORF">TEOVI_000039400</name>
</gene>
<dbReference type="AlphaFoldDB" id="A0A1G4I5R5"/>
<sequence>MTHNGVIYSAWHDLTLPLLIKTPFASFPSFISSLLSGGRNKLNPRFHPLHTKPLHPCSSLLSIHLINLPSLRSVIQIYTHHNYQIRTHTHTHLLFFSFLPSCYSQLYSHIALFLPTSSSFPPLSLIYVPLSGASIHQRNLKCFSGAYLLWTRNIFLVGKNIRNEGGKKKVPRRGKGGKKK</sequence>
<dbReference type="VEuPathDB" id="TriTrypDB:TEOVI_000039400"/>
<proteinExistence type="predicted"/>
<organism evidence="1 2">
    <name type="scientific">Trypanosoma equiperdum</name>
    <dbReference type="NCBI Taxonomy" id="5694"/>
    <lineage>
        <taxon>Eukaryota</taxon>
        <taxon>Discoba</taxon>
        <taxon>Euglenozoa</taxon>
        <taxon>Kinetoplastea</taxon>
        <taxon>Metakinetoplastina</taxon>
        <taxon>Trypanosomatida</taxon>
        <taxon>Trypanosomatidae</taxon>
        <taxon>Trypanosoma</taxon>
    </lineage>
</organism>
<dbReference type="RefSeq" id="XP_067078466.1">
    <property type="nucleotide sequence ID" value="XM_067222365.1"/>
</dbReference>
<dbReference type="Proteomes" id="UP000195570">
    <property type="component" value="Unassembled WGS sequence"/>
</dbReference>
<dbReference type="GeneID" id="92374334"/>
<name>A0A1G4I5R5_TRYEQ</name>
<evidence type="ECO:0000313" key="1">
    <source>
        <dbReference type="EMBL" id="SCU67106.1"/>
    </source>
</evidence>
<comment type="caution">
    <text evidence="1">The sequence shown here is derived from an EMBL/GenBank/DDBJ whole genome shotgun (WGS) entry which is preliminary data.</text>
</comment>
<evidence type="ECO:0000313" key="2">
    <source>
        <dbReference type="Proteomes" id="UP000195570"/>
    </source>
</evidence>
<dbReference type="EMBL" id="CZPT02000688">
    <property type="protein sequence ID" value="SCU67106.1"/>
    <property type="molecule type" value="Genomic_DNA"/>
</dbReference>